<dbReference type="PANTHER" id="PTHR28106:SF1">
    <property type="entry name" value="MITOCHONDRIAL ATPASE COMPLEX SUBUNIT ATP10"/>
    <property type="match status" value="1"/>
</dbReference>
<protein>
    <recommendedName>
        <fullName evidence="4">F1F0 ATP synthase assembly protein Atp10</fullName>
    </recommendedName>
</protein>
<evidence type="ECO:0000313" key="2">
    <source>
        <dbReference type="EMBL" id="OIW35171.1"/>
    </source>
</evidence>
<dbReference type="OrthoDB" id="17089at2759"/>
<evidence type="ECO:0008006" key="4">
    <source>
        <dbReference type="Google" id="ProtNLM"/>
    </source>
</evidence>
<feature type="region of interest" description="Disordered" evidence="1">
    <location>
        <begin position="316"/>
        <end position="340"/>
    </location>
</feature>
<evidence type="ECO:0000256" key="1">
    <source>
        <dbReference type="SAM" id="MobiDB-lite"/>
    </source>
</evidence>
<dbReference type="EMBL" id="KV875093">
    <property type="protein sequence ID" value="OIW35171.1"/>
    <property type="molecule type" value="Genomic_DNA"/>
</dbReference>
<dbReference type="Proteomes" id="UP000182658">
    <property type="component" value="Unassembled WGS sequence"/>
</dbReference>
<dbReference type="PANTHER" id="PTHR28106">
    <property type="entry name" value="MITOCHONDRIAL ATPASE COMPLEX SUBUNIT ATP10"/>
    <property type="match status" value="1"/>
</dbReference>
<dbReference type="GO" id="GO:0033615">
    <property type="term" value="P:mitochondrial proton-transporting ATP synthase complex assembly"/>
    <property type="evidence" value="ECO:0007669"/>
    <property type="project" value="TreeGrafter"/>
</dbReference>
<dbReference type="AlphaFoldDB" id="A0A1J7J728"/>
<keyword evidence="3" id="KW-1185">Reference proteome</keyword>
<evidence type="ECO:0000313" key="3">
    <source>
        <dbReference type="Proteomes" id="UP000182658"/>
    </source>
</evidence>
<feature type="region of interest" description="Disordered" evidence="1">
    <location>
        <begin position="77"/>
        <end position="96"/>
    </location>
</feature>
<dbReference type="GO" id="GO:0005743">
    <property type="term" value="C:mitochondrial inner membrane"/>
    <property type="evidence" value="ECO:0007669"/>
    <property type="project" value="TreeGrafter"/>
</dbReference>
<accession>A0A1J7J728</accession>
<reference evidence="2 3" key="1">
    <citation type="submission" date="2016-10" db="EMBL/GenBank/DDBJ databases">
        <title>Draft genome sequence of Coniochaeta ligniaria NRRL30616, a lignocellulolytic fungus for bioabatement of inhibitors in plant biomass hydrolysates.</title>
        <authorList>
            <consortium name="DOE Joint Genome Institute"/>
            <person name="Jimenez D.J."/>
            <person name="Hector R.E."/>
            <person name="Riley R."/>
            <person name="Sun H."/>
            <person name="Grigoriev I.V."/>
            <person name="Van Elsas J.D."/>
            <person name="Nichols N.N."/>
        </authorList>
    </citation>
    <scope>NUCLEOTIDE SEQUENCE [LARGE SCALE GENOMIC DNA]</scope>
    <source>
        <strain evidence="2 3">NRRL 30616</strain>
    </source>
</reference>
<proteinExistence type="predicted"/>
<name>A0A1J7J728_9PEZI</name>
<dbReference type="Pfam" id="PF05176">
    <property type="entry name" value="ATP-synt_10"/>
    <property type="match status" value="1"/>
</dbReference>
<gene>
    <name evidence="2" type="ORF">CONLIGDRAFT_676109</name>
</gene>
<dbReference type="InterPro" id="IPR007849">
    <property type="entry name" value="ATP10"/>
</dbReference>
<feature type="compositionally biased region" description="Pro residues" evidence="1">
    <location>
        <begin position="33"/>
        <end position="47"/>
    </location>
</feature>
<dbReference type="STRING" id="1408157.A0A1J7J728"/>
<dbReference type="InParanoid" id="A0A1J7J728"/>
<feature type="compositionally biased region" description="Basic and acidic residues" evidence="1">
    <location>
        <begin position="327"/>
        <end position="340"/>
    </location>
</feature>
<dbReference type="FunCoup" id="A0A1J7J728">
    <property type="interactions" value="147"/>
</dbReference>
<feature type="region of interest" description="Disordered" evidence="1">
    <location>
        <begin position="27"/>
        <end position="53"/>
    </location>
</feature>
<organism evidence="2 3">
    <name type="scientific">Coniochaeta ligniaria NRRL 30616</name>
    <dbReference type="NCBI Taxonomy" id="1408157"/>
    <lineage>
        <taxon>Eukaryota</taxon>
        <taxon>Fungi</taxon>
        <taxon>Dikarya</taxon>
        <taxon>Ascomycota</taxon>
        <taxon>Pezizomycotina</taxon>
        <taxon>Sordariomycetes</taxon>
        <taxon>Sordariomycetidae</taxon>
        <taxon>Coniochaetales</taxon>
        <taxon>Coniochaetaceae</taxon>
        <taxon>Coniochaeta</taxon>
    </lineage>
</organism>
<sequence>MMKRATPREVACLLCQWRTFSTSYRRLAAPAAKPKPPPEPQPKPTRPSPLENEALAVAPKSYGRKVTEFTPLPLSRPIGLNYPPSPGQNTGVDPRSVKQRRDDFVDYSKHLQRREQLKNQMAKPYFRDWTNMNFHKGKSFLAPPRPFKADVSLYFPNLFGRTLIKEDKKPRDTTPVLQGKLSVVAVFSNMWAENQVKTFIDPKSNPELHRLLAENKGTAQLVRINVEDNWLRAALINLFSGNLRKTYGKENWDKYFLVRTAVSDEIREHIGLLNSKVGYVYLVDKECRIRWAGSGNAERDENAGLVKAVERVLTEMGKKSAPLAPEKPAEEQKPAEEPKQ</sequence>